<evidence type="ECO:0000313" key="2">
    <source>
        <dbReference type="Proteomes" id="UP000186817"/>
    </source>
</evidence>
<dbReference type="OrthoDB" id="422029at2759"/>
<accession>A0A1Q9DVY6</accession>
<proteinExistence type="predicted"/>
<comment type="caution">
    <text evidence="1">The sequence shown here is derived from an EMBL/GenBank/DDBJ whole genome shotgun (WGS) entry which is preliminary data.</text>
</comment>
<organism evidence="1 2">
    <name type="scientific">Symbiodinium microadriaticum</name>
    <name type="common">Dinoflagellate</name>
    <name type="synonym">Zooxanthella microadriatica</name>
    <dbReference type="NCBI Taxonomy" id="2951"/>
    <lineage>
        <taxon>Eukaryota</taxon>
        <taxon>Sar</taxon>
        <taxon>Alveolata</taxon>
        <taxon>Dinophyceae</taxon>
        <taxon>Suessiales</taxon>
        <taxon>Symbiodiniaceae</taxon>
        <taxon>Symbiodinium</taxon>
    </lineage>
</organism>
<reference evidence="1 2" key="1">
    <citation type="submission" date="2016-02" db="EMBL/GenBank/DDBJ databases">
        <title>Genome analysis of coral dinoflagellate symbionts highlights evolutionary adaptations to a symbiotic lifestyle.</title>
        <authorList>
            <person name="Aranda M."/>
            <person name="Li Y."/>
            <person name="Liew Y.J."/>
            <person name="Baumgarten S."/>
            <person name="Simakov O."/>
            <person name="Wilson M."/>
            <person name="Piel J."/>
            <person name="Ashoor H."/>
            <person name="Bougouffa S."/>
            <person name="Bajic V.B."/>
            <person name="Ryu T."/>
            <person name="Ravasi T."/>
            <person name="Bayer T."/>
            <person name="Micklem G."/>
            <person name="Kim H."/>
            <person name="Bhak J."/>
            <person name="Lajeunesse T.C."/>
            <person name="Voolstra C.R."/>
        </authorList>
    </citation>
    <scope>NUCLEOTIDE SEQUENCE [LARGE SCALE GENOMIC DNA]</scope>
    <source>
        <strain evidence="1 2">CCMP2467</strain>
    </source>
</reference>
<name>A0A1Q9DVY6_SYMMI</name>
<gene>
    <name evidence="1" type="ORF">AK812_SmicGene18189</name>
</gene>
<protein>
    <submittedName>
        <fullName evidence="1">Uncharacterized protein</fullName>
    </submittedName>
</protein>
<evidence type="ECO:0000313" key="1">
    <source>
        <dbReference type="EMBL" id="OLP99288.1"/>
    </source>
</evidence>
<sequence length="414" mass="45086">MASVEVEAPSVHAGPGGNLQTKLRHLQDVEDVLAMAEELAALIASVPFVRCFLHPGHNADPGQSASGMAVAETGGKGARSVAGAYWANAWASVNGVHEVPPSVRNEAKAKGDYGVASEEAARRAEQIQEFRRKVESERRARMVEKYLSRATVPAAWWHQEHLVIRYSDSLWDAWLKTRAVLAQSPKFVVGLARTLDLAWTVVQEFDMSSKAADVGQAAPALINTFRELEIPWSFPGIVSEVMETCIPSSLRDQLLDLTVITVTGPCLSLAGRVKAAADADLAEQMPKKLCAVDSFPPTAAGKNHIVSYMEELKRMYEAYSGKALVDGSGHVVTKSAFKDPAWENLKKRKPGYFSTVLKTAKVGGKAEKLNNDSFSNAVWSKFAWVKPCSKEGCKMFLGWLKEIDATAQLLLTTS</sequence>
<dbReference type="Proteomes" id="UP000186817">
    <property type="component" value="Unassembled WGS sequence"/>
</dbReference>
<dbReference type="EMBL" id="LSRX01000368">
    <property type="protein sequence ID" value="OLP99288.1"/>
    <property type="molecule type" value="Genomic_DNA"/>
</dbReference>
<dbReference type="AlphaFoldDB" id="A0A1Q9DVY6"/>
<keyword evidence="2" id="KW-1185">Reference proteome</keyword>